<feature type="transmembrane region" description="Helical" evidence="1">
    <location>
        <begin position="12"/>
        <end position="32"/>
    </location>
</feature>
<keyword evidence="5" id="KW-1185">Reference proteome</keyword>
<evidence type="ECO:0000259" key="3">
    <source>
        <dbReference type="Pfam" id="PF11887"/>
    </source>
</evidence>
<dbReference type="InterPro" id="IPR005693">
    <property type="entry name" value="Mce"/>
</dbReference>
<dbReference type="Pfam" id="PF11887">
    <property type="entry name" value="Mce4_CUP1"/>
    <property type="match status" value="1"/>
</dbReference>
<sequence length="439" mass="47147">MGSQGSTVRRRLLGVMLFALVIGFVAVTVLQYNKAFTTYTSIYLVTDSAGNALPERADVKARGVIMGTVGSTQAHGDKVVLRLDLDPELAREVPPETTARLLPKTLFGERYVALQVPKGSSGHVSEGDTIYQDESGNAVEIGHMLDTVLPILQAVPPQDLSVTLTAINHMLEGQGDAIGRGIEQLDEITDRVVDRLPDVKADIRGIADFARTYSTAAPDLVDALDNLRTTSKTVVDMQDRIHDLLLAGADTARAASDLIDRTRGDFVAVSAQSVRPLEVFADASPAFGCTFDSFAEIHERGKKIVGYNEPNPGIRVTLELVNPRGRYLPNQDEPRLFDTRKARCYPKAVPGQNYPIPDGTLNDGSYQPPVINTGGAPTLYPPDPMYAAEPASQYRGSQSEQDALAQVYAAASGADAASIPGWTTVIGAPSLRGNEVAFK</sequence>
<evidence type="ECO:0000313" key="5">
    <source>
        <dbReference type="Proteomes" id="UP000317344"/>
    </source>
</evidence>
<feature type="domain" description="Mammalian cell entry C-terminal" evidence="3">
    <location>
        <begin position="121"/>
        <end position="340"/>
    </location>
</feature>
<dbReference type="NCBIfam" id="TIGR00996">
    <property type="entry name" value="Mtu_fam_mce"/>
    <property type="match status" value="1"/>
</dbReference>
<dbReference type="KEGG" id="toy:FO059_03375"/>
<dbReference type="PANTHER" id="PTHR33371">
    <property type="entry name" value="INTERMEMBRANE PHOSPHOLIPID TRANSPORT SYSTEM BINDING PROTEIN MLAD-RELATED"/>
    <property type="match status" value="1"/>
</dbReference>
<proteinExistence type="predicted"/>
<dbReference type="Pfam" id="PF02470">
    <property type="entry name" value="MlaD"/>
    <property type="match status" value="1"/>
</dbReference>
<dbReference type="InterPro" id="IPR003399">
    <property type="entry name" value="Mce/MlaD"/>
</dbReference>
<dbReference type="InterPro" id="IPR024516">
    <property type="entry name" value="Mce_C"/>
</dbReference>
<dbReference type="PANTHER" id="PTHR33371:SF19">
    <property type="entry name" value="MCE-FAMILY PROTEIN MCE4A"/>
    <property type="match status" value="1"/>
</dbReference>
<name>A0A516X0F8_9ACTN</name>
<organism evidence="4 5">
    <name type="scientific">Tomitella fengzijianii</name>
    <dbReference type="NCBI Taxonomy" id="2597660"/>
    <lineage>
        <taxon>Bacteria</taxon>
        <taxon>Bacillati</taxon>
        <taxon>Actinomycetota</taxon>
        <taxon>Actinomycetes</taxon>
        <taxon>Mycobacteriales</taxon>
        <taxon>Tomitella</taxon>
    </lineage>
</organism>
<dbReference type="EMBL" id="CP041765">
    <property type="protein sequence ID" value="QDQ96548.1"/>
    <property type="molecule type" value="Genomic_DNA"/>
</dbReference>
<accession>A0A516X0F8</accession>
<evidence type="ECO:0000259" key="2">
    <source>
        <dbReference type="Pfam" id="PF02470"/>
    </source>
</evidence>
<protein>
    <submittedName>
        <fullName evidence="4">MCE family protein</fullName>
    </submittedName>
</protein>
<dbReference type="Proteomes" id="UP000317344">
    <property type="component" value="Chromosome"/>
</dbReference>
<dbReference type="OrthoDB" id="3460188at2"/>
<dbReference type="AlphaFoldDB" id="A0A516X0F8"/>
<gene>
    <name evidence="4" type="ORF">FO059_03375</name>
</gene>
<evidence type="ECO:0000256" key="1">
    <source>
        <dbReference type="SAM" id="Phobius"/>
    </source>
</evidence>
<dbReference type="RefSeq" id="WP_143906344.1">
    <property type="nucleotide sequence ID" value="NZ_CP041765.1"/>
</dbReference>
<keyword evidence="1" id="KW-0472">Membrane</keyword>
<dbReference type="GO" id="GO:0051701">
    <property type="term" value="P:biological process involved in interaction with host"/>
    <property type="evidence" value="ECO:0007669"/>
    <property type="project" value="TreeGrafter"/>
</dbReference>
<dbReference type="InterPro" id="IPR052336">
    <property type="entry name" value="MlaD_Phospholipid_Transporter"/>
</dbReference>
<reference evidence="4 5" key="1">
    <citation type="submission" date="2019-07" db="EMBL/GenBank/DDBJ databases">
        <title>Tomitella cavernea sp. nov., an actinomycete isolated from soil.</title>
        <authorList>
            <person name="Cheng J."/>
        </authorList>
    </citation>
    <scope>NUCLEOTIDE SEQUENCE [LARGE SCALE GENOMIC DNA]</scope>
    <source>
        <strain evidence="4 5">HY188</strain>
    </source>
</reference>
<evidence type="ECO:0000313" key="4">
    <source>
        <dbReference type="EMBL" id="QDQ96548.1"/>
    </source>
</evidence>
<reference evidence="4 5" key="2">
    <citation type="submission" date="2019-07" db="EMBL/GenBank/DDBJ databases">
        <authorList>
            <person name="Huang Y."/>
        </authorList>
    </citation>
    <scope>NUCLEOTIDE SEQUENCE [LARGE SCALE GENOMIC DNA]</scope>
    <source>
        <strain evidence="4 5">HY188</strain>
    </source>
</reference>
<dbReference type="GO" id="GO:0005576">
    <property type="term" value="C:extracellular region"/>
    <property type="evidence" value="ECO:0007669"/>
    <property type="project" value="TreeGrafter"/>
</dbReference>
<keyword evidence="1" id="KW-1133">Transmembrane helix</keyword>
<keyword evidence="1" id="KW-0812">Transmembrane</keyword>
<feature type="domain" description="Mce/MlaD" evidence="2">
    <location>
        <begin position="40"/>
        <end position="115"/>
    </location>
</feature>